<evidence type="ECO:0000313" key="2">
    <source>
        <dbReference type="Proteomes" id="UP000789860"/>
    </source>
</evidence>
<protein>
    <submittedName>
        <fullName evidence="1">4053_t:CDS:1</fullName>
    </submittedName>
</protein>
<sequence>MTFHLQFLVTTNHLSNPLLIGYAVLELVVAPSGLFGICGSISNNILLMNRYARDHWFSFIVLTIIDIVKIILSFTMKDNTINSCVNGSVDPNDRFNCQDIANFNIRAGLVVFGAQEIILAVLGSLVWLCVKRVSQKSKDRKNRIPEKQEIKEIDMEVQESHVANDVASTFSADLLEKRQHMDQDSLIANPPSPFIRRPPLNQRQENQISNEIKQGYNSSQNDLRMKENQVNSNITQSSQGFDQIHTAPTRKPLIRSSTLYARPPIVHGHNTMLPSQLISRDAPEMRSVNGNGMMYPPIPNQTESISGFHQPLDNMSFFRGYKPSDNFPQSRPLPLPPLVNNPEIYQISQSAYKGNSQYKIDRPQSNVPHLSLNHSKSLPSLRSSIIDLQTSQPSSDSVYNNQQFNNNFITMSSNQHETNISQPKTLNTQLKSPEMPNIIQNSDNNVNNDSLKRMRRKSAQSIKGEANPRSNDPSLYNHYNDLLKHNKNAYNKPTSNNDYINNSYVAHSRLSNQVVPYNGVTKPGSNSKNNINKQNFMNGSYTNNSYATRSKLSNQVVVPLGERRK</sequence>
<proteinExistence type="predicted"/>
<reference evidence="1" key="1">
    <citation type="submission" date="2021-06" db="EMBL/GenBank/DDBJ databases">
        <authorList>
            <person name="Kallberg Y."/>
            <person name="Tangrot J."/>
            <person name="Rosling A."/>
        </authorList>
    </citation>
    <scope>NUCLEOTIDE SEQUENCE</scope>
    <source>
        <strain evidence="1">AU212A</strain>
    </source>
</reference>
<dbReference type="EMBL" id="CAJVPM010006476">
    <property type="protein sequence ID" value="CAG8535380.1"/>
    <property type="molecule type" value="Genomic_DNA"/>
</dbReference>
<comment type="caution">
    <text evidence="1">The sequence shown here is derived from an EMBL/GenBank/DDBJ whole genome shotgun (WGS) entry which is preliminary data.</text>
</comment>
<evidence type="ECO:0000313" key="1">
    <source>
        <dbReference type="EMBL" id="CAG8535380.1"/>
    </source>
</evidence>
<keyword evidence="2" id="KW-1185">Reference proteome</keyword>
<accession>A0ACA9LQK8</accession>
<gene>
    <name evidence="1" type="ORF">SCALOS_LOCUS4623</name>
</gene>
<organism evidence="1 2">
    <name type="scientific">Scutellospora calospora</name>
    <dbReference type="NCBI Taxonomy" id="85575"/>
    <lineage>
        <taxon>Eukaryota</taxon>
        <taxon>Fungi</taxon>
        <taxon>Fungi incertae sedis</taxon>
        <taxon>Mucoromycota</taxon>
        <taxon>Glomeromycotina</taxon>
        <taxon>Glomeromycetes</taxon>
        <taxon>Diversisporales</taxon>
        <taxon>Gigasporaceae</taxon>
        <taxon>Scutellospora</taxon>
    </lineage>
</organism>
<dbReference type="Proteomes" id="UP000789860">
    <property type="component" value="Unassembled WGS sequence"/>
</dbReference>
<name>A0ACA9LQK8_9GLOM</name>